<sequence>MAQALDILQASFSIVGVPGISWAESIRLYEVHVIAMPIAITEDRFQLLHFTHNGILRGLYYVQKKTRARIDYLQFLPLWASILSLSMAACVGVLILAEAGTGTISCRNSVQDKTMALTASVLLFSSPLTTERTAARFVLAAWYLACFSLAVYLQSLLIASVTSGLGWEADNTLERLYPKVISGHLIPCCLPGFIFDVIFNKAGRNDQQFSIVDAIAAASQRFEKHSGPLKTRDSLAGCMNKVAKGTHVYVGFGGMDCWHNKEHWYQQHNTVEGQETLLTIPTGFAMRKDYYLRRHIDLIGRRLVETGWNDRQENLEHWRCFGKENLRKELNLPVVRQLFGVISVGCSLSLVVFGVELLLGFTAAHWYHHRLCP</sequence>
<feature type="transmembrane region" description="Helical" evidence="8">
    <location>
        <begin position="338"/>
        <end position="367"/>
    </location>
</feature>
<gene>
    <name evidence="9" type="ORF">HPB48_013508</name>
</gene>
<keyword evidence="2" id="KW-1003">Cell membrane</keyword>
<accession>A0A9J6GTX0</accession>
<evidence type="ECO:0000256" key="1">
    <source>
        <dbReference type="ARBA" id="ARBA00004651"/>
    </source>
</evidence>
<dbReference type="PANTHER" id="PTHR42643">
    <property type="entry name" value="IONOTROPIC RECEPTOR 20A-RELATED"/>
    <property type="match status" value="1"/>
</dbReference>
<keyword evidence="10" id="KW-1185">Reference proteome</keyword>
<comment type="subcellular location">
    <subcellularLocation>
        <location evidence="1">Cell membrane</location>
        <topology evidence="1">Multi-pass membrane protein</topology>
    </subcellularLocation>
</comment>
<proteinExistence type="predicted"/>
<dbReference type="AlphaFoldDB" id="A0A9J6GTX0"/>
<evidence type="ECO:0000256" key="3">
    <source>
        <dbReference type="ARBA" id="ARBA00022692"/>
    </source>
</evidence>
<comment type="caution">
    <text evidence="9">The sequence shown here is derived from an EMBL/GenBank/DDBJ whole genome shotgun (WGS) entry which is preliminary data.</text>
</comment>
<keyword evidence="7" id="KW-0325">Glycoprotein</keyword>
<evidence type="ECO:0000256" key="8">
    <source>
        <dbReference type="SAM" id="Phobius"/>
    </source>
</evidence>
<dbReference type="Proteomes" id="UP000821853">
    <property type="component" value="Unassembled WGS sequence"/>
</dbReference>
<evidence type="ECO:0008006" key="11">
    <source>
        <dbReference type="Google" id="ProtNLM"/>
    </source>
</evidence>
<organism evidence="9 10">
    <name type="scientific">Haemaphysalis longicornis</name>
    <name type="common">Bush tick</name>
    <dbReference type="NCBI Taxonomy" id="44386"/>
    <lineage>
        <taxon>Eukaryota</taxon>
        <taxon>Metazoa</taxon>
        <taxon>Ecdysozoa</taxon>
        <taxon>Arthropoda</taxon>
        <taxon>Chelicerata</taxon>
        <taxon>Arachnida</taxon>
        <taxon>Acari</taxon>
        <taxon>Parasitiformes</taxon>
        <taxon>Ixodida</taxon>
        <taxon>Ixodoidea</taxon>
        <taxon>Ixodidae</taxon>
        <taxon>Haemaphysalinae</taxon>
        <taxon>Haemaphysalis</taxon>
    </lineage>
</organism>
<feature type="transmembrane region" description="Helical" evidence="8">
    <location>
        <begin position="137"/>
        <end position="161"/>
    </location>
</feature>
<name>A0A9J6GTX0_HAELO</name>
<keyword evidence="4 8" id="KW-1133">Transmembrane helix</keyword>
<evidence type="ECO:0000256" key="7">
    <source>
        <dbReference type="ARBA" id="ARBA00023180"/>
    </source>
</evidence>
<dbReference type="OMA" id="MHECFIA"/>
<dbReference type="GO" id="GO:0005886">
    <property type="term" value="C:plasma membrane"/>
    <property type="evidence" value="ECO:0007669"/>
    <property type="project" value="UniProtKB-SubCell"/>
</dbReference>
<evidence type="ECO:0000256" key="6">
    <source>
        <dbReference type="ARBA" id="ARBA00023170"/>
    </source>
</evidence>
<feature type="transmembrane region" description="Helical" evidence="8">
    <location>
        <begin position="76"/>
        <end position="97"/>
    </location>
</feature>
<dbReference type="InterPro" id="IPR052192">
    <property type="entry name" value="Insect_Ionotropic_Sensory_Rcpt"/>
</dbReference>
<dbReference type="VEuPathDB" id="VectorBase:HLOH_060113"/>
<reference evidence="9 10" key="1">
    <citation type="journal article" date="2020" name="Cell">
        <title>Large-Scale Comparative Analyses of Tick Genomes Elucidate Their Genetic Diversity and Vector Capacities.</title>
        <authorList>
            <consortium name="Tick Genome and Microbiome Consortium (TIGMIC)"/>
            <person name="Jia N."/>
            <person name="Wang J."/>
            <person name="Shi W."/>
            <person name="Du L."/>
            <person name="Sun Y."/>
            <person name="Zhan W."/>
            <person name="Jiang J.F."/>
            <person name="Wang Q."/>
            <person name="Zhang B."/>
            <person name="Ji P."/>
            <person name="Bell-Sakyi L."/>
            <person name="Cui X.M."/>
            <person name="Yuan T.T."/>
            <person name="Jiang B.G."/>
            <person name="Yang W.F."/>
            <person name="Lam T.T."/>
            <person name="Chang Q.C."/>
            <person name="Ding S.J."/>
            <person name="Wang X.J."/>
            <person name="Zhu J.G."/>
            <person name="Ruan X.D."/>
            <person name="Zhao L."/>
            <person name="Wei J.T."/>
            <person name="Ye R.Z."/>
            <person name="Que T.C."/>
            <person name="Du C.H."/>
            <person name="Zhou Y.H."/>
            <person name="Cheng J.X."/>
            <person name="Dai P.F."/>
            <person name="Guo W.B."/>
            <person name="Han X.H."/>
            <person name="Huang E.J."/>
            <person name="Li L.F."/>
            <person name="Wei W."/>
            <person name="Gao Y.C."/>
            <person name="Liu J.Z."/>
            <person name="Shao H.Z."/>
            <person name="Wang X."/>
            <person name="Wang C.C."/>
            <person name="Yang T.C."/>
            <person name="Huo Q.B."/>
            <person name="Li W."/>
            <person name="Chen H.Y."/>
            <person name="Chen S.E."/>
            <person name="Zhou L.G."/>
            <person name="Ni X.B."/>
            <person name="Tian J.H."/>
            <person name="Sheng Y."/>
            <person name="Liu T."/>
            <person name="Pan Y.S."/>
            <person name="Xia L.Y."/>
            <person name="Li J."/>
            <person name="Zhao F."/>
            <person name="Cao W.C."/>
        </authorList>
    </citation>
    <scope>NUCLEOTIDE SEQUENCE [LARGE SCALE GENOMIC DNA]</scope>
    <source>
        <strain evidence="9">HaeL-2018</strain>
    </source>
</reference>
<dbReference type="EMBL" id="JABSTR010000008">
    <property type="protein sequence ID" value="KAH9377815.1"/>
    <property type="molecule type" value="Genomic_DNA"/>
</dbReference>
<evidence type="ECO:0000256" key="2">
    <source>
        <dbReference type="ARBA" id="ARBA00022475"/>
    </source>
</evidence>
<protein>
    <recommendedName>
        <fullName evidence="11">Ionotropic receptor</fullName>
    </recommendedName>
</protein>
<evidence type="ECO:0000256" key="4">
    <source>
        <dbReference type="ARBA" id="ARBA00022989"/>
    </source>
</evidence>
<keyword evidence="3 8" id="KW-0812">Transmembrane</keyword>
<dbReference type="OrthoDB" id="6535915at2759"/>
<evidence type="ECO:0000313" key="9">
    <source>
        <dbReference type="EMBL" id="KAH9377815.1"/>
    </source>
</evidence>
<evidence type="ECO:0000256" key="5">
    <source>
        <dbReference type="ARBA" id="ARBA00023136"/>
    </source>
</evidence>
<feature type="transmembrane region" description="Helical" evidence="8">
    <location>
        <begin position="181"/>
        <end position="199"/>
    </location>
</feature>
<dbReference type="PANTHER" id="PTHR42643:SF38">
    <property type="entry name" value="IONOTROPIC RECEPTOR 100A"/>
    <property type="match status" value="1"/>
</dbReference>
<keyword evidence="6" id="KW-0675">Receptor</keyword>
<evidence type="ECO:0000313" key="10">
    <source>
        <dbReference type="Proteomes" id="UP000821853"/>
    </source>
</evidence>
<keyword evidence="5 8" id="KW-0472">Membrane</keyword>